<accession>A0A0K2T568</accession>
<name>A0A0K2T568_LEPSM</name>
<sequence length="30" mass="3308">MYHAVFFLCTCTANEAVKNRGIGEGIVILH</sequence>
<protein>
    <submittedName>
        <fullName evidence="1">Uncharacterized protein</fullName>
    </submittedName>
</protein>
<dbReference type="EMBL" id="HACA01003371">
    <property type="protein sequence ID" value="CDW20732.1"/>
    <property type="molecule type" value="Transcribed_RNA"/>
</dbReference>
<proteinExistence type="predicted"/>
<organism evidence="1">
    <name type="scientific">Lepeophtheirus salmonis</name>
    <name type="common">Salmon louse</name>
    <name type="synonym">Caligus salmonis</name>
    <dbReference type="NCBI Taxonomy" id="72036"/>
    <lineage>
        <taxon>Eukaryota</taxon>
        <taxon>Metazoa</taxon>
        <taxon>Ecdysozoa</taxon>
        <taxon>Arthropoda</taxon>
        <taxon>Crustacea</taxon>
        <taxon>Multicrustacea</taxon>
        <taxon>Hexanauplia</taxon>
        <taxon>Copepoda</taxon>
        <taxon>Siphonostomatoida</taxon>
        <taxon>Caligidae</taxon>
        <taxon>Lepeophtheirus</taxon>
    </lineage>
</organism>
<evidence type="ECO:0000313" key="1">
    <source>
        <dbReference type="EMBL" id="CDW20732.1"/>
    </source>
</evidence>
<dbReference type="AlphaFoldDB" id="A0A0K2T568"/>
<reference evidence="1" key="1">
    <citation type="submission" date="2014-05" db="EMBL/GenBank/DDBJ databases">
        <authorList>
            <person name="Chronopoulou M."/>
        </authorList>
    </citation>
    <scope>NUCLEOTIDE SEQUENCE</scope>
    <source>
        <tissue evidence="1">Whole organism</tissue>
    </source>
</reference>